<protein>
    <recommendedName>
        <fullName evidence="2">Integrase</fullName>
    </recommendedName>
</protein>
<dbReference type="AlphaFoldDB" id="A0A0S4V0V6"/>
<gene>
    <name evidence="1" type="ORF">RUN1985_v1_170091</name>
</gene>
<name>A0A0S4V0V6_RALSL</name>
<accession>A0A0S4V0V6</accession>
<dbReference type="EMBL" id="LN899824">
    <property type="protein sequence ID" value="CUV28171.1"/>
    <property type="molecule type" value="Genomic_DNA"/>
</dbReference>
<dbReference type="InterPro" id="IPR011010">
    <property type="entry name" value="DNA_brk_join_enz"/>
</dbReference>
<evidence type="ECO:0000313" key="1">
    <source>
        <dbReference type="EMBL" id="CUV28171.1"/>
    </source>
</evidence>
<organism evidence="1">
    <name type="scientific">Ralstonia solanacearum</name>
    <name type="common">Pseudomonas solanacearum</name>
    <dbReference type="NCBI Taxonomy" id="305"/>
    <lineage>
        <taxon>Bacteria</taxon>
        <taxon>Pseudomonadati</taxon>
        <taxon>Pseudomonadota</taxon>
        <taxon>Betaproteobacteria</taxon>
        <taxon>Burkholderiales</taxon>
        <taxon>Burkholderiaceae</taxon>
        <taxon>Ralstonia</taxon>
        <taxon>Ralstonia solanacearum species complex</taxon>
    </lineage>
</organism>
<dbReference type="GO" id="GO:0003677">
    <property type="term" value="F:DNA binding"/>
    <property type="evidence" value="ECO:0007669"/>
    <property type="project" value="InterPro"/>
</dbReference>
<sequence length="681" mass="78700">MLRDLPKELWFISQFRRSYGNFEEAPWRENGFEEDVWHCKFGEVRMDIDFRVVLDDGSLLTAPSNRGLLDAFKRFLCLQSHPARTGGRAASAKTTRQRIALTLHVLDYFLLRAESFELSRRGLAFVTADDVTKLVETLTSKHRIKDAIYEPKKRIVQFLRNVRVSYADIFETKRNHPELFSLSHKREGCSMSVQQLRVARTWLHRNGYYYAQKKVTDFSYRVVRTTLLETIIGHRVLSGLKFDGLTLEDFDVSPVQRFQREKEAVPVSNADEDERAGAEFVSAYVSVLESMRVARKNGIPLLTEEALAALDESEELRQHRTKDKGRFTTLPFEVANSILSHAIEFYYEYGTELVEYYLALAKTADDIRTLPIDVPPKLKKLGIEAWRTTASTSEQFFIELRRGNNLLNMLEVLYGAILIIVNTLMARRKSELERLTRKSIVDSPAGYFLAFDLGKANVGEHRSHVLRPLPDIAAEALQLLGRLTAEVGELGYQSSPYLFAAPYSAWHQYPPYYGTVEPDFERYFDRFCDYFQVATDEKGRRFYVRSHLLRRNFAMLFIWHGSFGGIEVLRYFLGQIRPSHTYRYITESIPGKALRRIHATVANDLIRANHTATQDLADFLCQRYGITLDDLHILPERDVIAHVEELLESGEAEVEPEFFDGPNGEQYRFVYKVHENYRKAA</sequence>
<proteinExistence type="predicted"/>
<evidence type="ECO:0008006" key="2">
    <source>
        <dbReference type="Google" id="ProtNLM"/>
    </source>
</evidence>
<dbReference type="SUPFAM" id="SSF56349">
    <property type="entry name" value="DNA breaking-rejoining enzymes"/>
    <property type="match status" value="1"/>
</dbReference>
<reference evidence="1" key="1">
    <citation type="submission" date="2015-10" db="EMBL/GenBank/DDBJ databases">
        <authorList>
            <person name="Gilbert D.G."/>
        </authorList>
    </citation>
    <scope>NUCLEOTIDE SEQUENCE</scope>
    <source>
        <strain evidence="1">Phyl III-seqv23</strain>
    </source>
</reference>